<feature type="transmembrane region" description="Helical" evidence="6">
    <location>
        <begin position="172"/>
        <end position="191"/>
    </location>
</feature>
<dbReference type="OrthoDB" id="2126698at2759"/>
<evidence type="ECO:0000256" key="4">
    <source>
        <dbReference type="ARBA" id="ARBA00022989"/>
    </source>
</evidence>
<comment type="subcellular location">
    <subcellularLocation>
        <location evidence="1">Membrane</location>
        <topology evidence="1">Multi-pass membrane protein</topology>
    </subcellularLocation>
</comment>
<evidence type="ECO:0000256" key="3">
    <source>
        <dbReference type="ARBA" id="ARBA00022692"/>
    </source>
</evidence>
<dbReference type="InterPro" id="IPR045069">
    <property type="entry name" value="MATE_euk"/>
</dbReference>
<dbReference type="CDD" id="cd13132">
    <property type="entry name" value="MATE_eukaryotic"/>
    <property type="match status" value="1"/>
</dbReference>
<feature type="transmembrane region" description="Helical" evidence="6">
    <location>
        <begin position="61"/>
        <end position="81"/>
    </location>
</feature>
<feature type="transmembrane region" description="Helical" evidence="6">
    <location>
        <begin position="20"/>
        <end position="41"/>
    </location>
</feature>
<accession>A0A2G5BIY0</accession>
<keyword evidence="3 6" id="KW-0812">Transmembrane</keyword>
<dbReference type="NCBIfam" id="TIGR00797">
    <property type="entry name" value="matE"/>
    <property type="match status" value="1"/>
</dbReference>
<comment type="similarity">
    <text evidence="2">Belongs to the multi antimicrobial extrusion (MATE) (TC 2.A.66.1) family.</text>
</comment>
<reference evidence="7 8" key="1">
    <citation type="journal article" date="2015" name="Genome Biol. Evol.">
        <title>Phylogenomic analyses indicate that early fungi evolved digesting cell walls of algal ancestors of land plants.</title>
        <authorList>
            <person name="Chang Y."/>
            <person name="Wang S."/>
            <person name="Sekimoto S."/>
            <person name="Aerts A.L."/>
            <person name="Choi C."/>
            <person name="Clum A."/>
            <person name="LaButti K.M."/>
            <person name="Lindquist E.A."/>
            <person name="Yee Ngan C."/>
            <person name="Ohm R.A."/>
            <person name="Salamov A.A."/>
            <person name="Grigoriev I.V."/>
            <person name="Spatafora J.W."/>
            <person name="Berbee M.L."/>
        </authorList>
    </citation>
    <scope>NUCLEOTIDE SEQUENCE [LARGE SCALE GENOMIC DNA]</scope>
    <source>
        <strain evidence="7 8">NRRL 1564</strain>
    </source>
</reference>
<dbReference type="EMBL" id="KZ303488">
    <property type="protein sequence ID" value="PIA18941.1"/>
    <property type="molecule type" value="Genomic_DNA"/>
</dbReference>
<dbReference type="GO" id="GO:1990961">
    <property type="term" value="P:xenobiotic detoxification by transmembrane export across the plasma membrane"/>
    <property type="evidence" value="ECO:0007669"/>
    <property type="project" value="InterPro"/>
</dbReference>
<feature type="transmembrane region" description="Helical" evidence="6">
    <location>
        <begin position="365"/>
        <end position="386"/>
    </location>
</feature>
<dbReference type="PANTHER" id="PTHR11206">
    <property type="entry name" value="MULTIDRUG RESISTANCE PROTEIN"/>
    <property type="match status" value="1"/>
</dbReference>
<protein>
    <submittedName>
        <fullName evidence="7">MATE efflux family protein</fullName>
    </submittedName>
</protein>
<feature type="transmembrane region" description="Helical" evidence="6">
    <location>
        <begin position="425"/>
        <end position="448"/>
    </location>
</feature>
<keyword evidence="8" id="KW-1185">Reference proteome</keyword>
<evidence type="ECO:0000313" key="8">
    <source>
        <dbReference type="Proteomes" id="UP000242474"/>
    </source>
</evidence>
<evidence type="ECO:0000256" key="6">
    <source>
        <dbReference type="SAM" id="Phobius"/>
    </source>
</evidence>
<dbReference type="GO" id="GO:0015297">
    <property type="term" value="F:antiporter activity"/>
    <property type="evidence" value="ECO:0007669"/>
    <property type="project" value="InterPro"/>
</dbReference>
<dbReference type="Proteomes" id="UP000242474">
    <property type="component" value="Unassembled WGS sequence"/>
</dbReference>
<feature type="transmembrane region" description="Helical" evidence="6">
    <location>
        <begin position="321"/>
        <end position="345"/>
    </location>
</feature>
<gene>
    <name evidence="7" type="ORF">COEREDRAFT_38215</name>
</gene>
<dbReference type="AlphaFoldDB" id="A0A2G5BIY0"/>
<sequence length="475" mass="52100">MEIAKNDTREPYLVIALKELRWVASASFLTAFALVLQWSLYFVNVISIGHLGTNELAGTTLSIFLLGVIANAPTHGILSATETFCSTAYTASRDKTLVGFHLQRGLIAVAIHNIAVAPILWKIEPLLLAIGQEPEVSKFAGIYMRNLLITVPAFTGFEACKRYLQSQGIMHANTFVLVLVVPFHCVINYLLVRSPTYGIGFVGAPISTVISEWVMFAGIVIYIRNSRAMDTWGGWDIRAFRNMFVFYRFAISGVITICTEWIAFDLLNIGASYFGAAHLAASAIALNTLGIISYIGAGLGFGTSPRIGNLIGAAKPRQARIAGNVAVALSLFAGMMCTTFLIVFSDWWISVYTADPEVASKVKNLLSIACVFTTFHGLKEVLNAIMRGLGRQKMSATINTLAYQICAVPLGAYLAFITGMKSSGLWWGICIGILVLCCLQIIYIYMLIDWKNEVRLCIIRLRQNSADANEEQNQE</sequence>
<evidence type="ECO:0000313" key="7">
    <source>
        <dbReference type="EMBL" id="PIA18941.1"/>
    </source>
</evidence>
<keyword evidence="4 6" id="KW-1133">Transmembrane helix</keyword>
<dbReference type="Pfam" id="PF01554">
    <property type="entry name" value="MatE"/>
    <property type="match status" value="2"/>
</dbReference>
<dbReference type="GO" id="GO:0016020">
    <property type="term" value="C:membrane"/>
    <property type="evidence" value="ECO:0007669"/>
    <property type="project" value="UniProtKB-SubCell"/>
</dbReference>
<dbReference type="GO" id="GO:0042910">
    <property type="term" value="F:xenobiotic transmembrane transporter activity"/>
    <property type="evidence" value="ECO:0007669"/>
    <property type="project" value="InterPro"/>
</dbReference>
<evidence type="ECO:0000256" key="5">
    <source>
        <dbReference type="ARBA" id="ARBA00023136"/>
    </source>
</evidence>
<feature type="transmembrane region" description="Helical" evidence="6">
    <location>
        <begin position="398"/>
        <end position="419"/>
    </location>
</feature>
<name>A0A2G5BIY0_COERN</name>
<feature type="transmembrane region" description="Helical" evidence="6">
    <location>
        <begin position="276"/>
        <end position="301"/>
    </location>
</feature>
<evidence type="ECO:0000256" key="2">
    <source>
        <dbReference type="ARBA" id="ARBA00010199"/>
    </source>
</evidence>
<proteinExistence type="inferred from homology"/>
<organism evidence="7 8">
    <name type="scientific">Coemansia reversa (strain ATCC 12441 / NRRL 1564)</name>
    <dbReference type="NCBI Taxonomy" id="763665"/>
    <lineage>
        <taxon>Eukaryota</taxon>
        <taxon>Fungi</taxon>
        <taxon>Fungi incertae sedis</taxon>
        <taxon>Zoopagomycota</taxon>
        <taxon>Kickxellomycotina</taxon>
        <taxon>Kickxellomycetes</taxon>
        <taxon>Kickxellales</taxon>
        <taxon>Kickxellaceae</taxon>
        <taxon>Coemansia</taxon>
    </lineage>
</organism>
<evidence type="ECO:0000256" key="1">
    <source>
        <dbReference type="ARBA" id="ARBA00004141"/>
    </source>
</evidence>
<feature type="transmembrane region" description="Helical" evidence="6">
    <location>
        <begin position="244"/>
        <end position="264"/>
    </location>
</feature>
<keyword evidence="5 6" id="KW-0472">Membrane</keyword>
<dbReference type="InterPro" id="IPR002528">
    <property type="entry name" value="MATE_fam"/>
</dbReference>
<feature type="transmembrane region" description="Helical" evidence="6">
    <location>
        <begin position="197"/>
        <end position="223"/>
    </location>
</feature>